<keyword evidence="3" id="KW-0808">Transferase</keyword>
<dbReference type="UniPathway" id="UPA00886"/>
<evidence type="ECO:0000256" key="2">
    <source>
        <dbReference type="ARBA" id="ARBA00004718"/>
    </source>
</evidence>
<dbReference type="EMBL" id="CP151515">
    <property type="protein sequence ID" value="WZN66482.1"/>
    <property type="molecule type" value="Genomic_DNA"/>
</dbReference>
<dbReference type="PANTHER" id="PTHR21330">
    <property type="entry name" value="E3 SUMO-PROTEIN LIGASE NSE2"/>
    <property type="match status" value="1"/>
</dbReference>
<evidence type="ECO:0000256" key="1">
    <source>
        <dbReference type="ARBA" id="ARBA00004123"/>
    </source>
</evidence>
<dbReference type="GO" id="GO:0061665">
    <property type="term" value="F:SUMO ligase activity"/>
    <property type="evidence" value="ECO:0007669"/>
    <property type="project" value="TreeGrafter"/>
</dbReference>
<sequence length="262" mass="28857">MARTLQTARPRQARQAAASTAGPPSTSYLMRLEKLASESDQLVTAADTVIQDIFDAALYAKETGNDGMVAELKASLKTALLKQNELRTRAAELRRAKEEGTSAEEVAKYAVRAMAENEGSKWIDVERHSEKWRDFEREIEGKSGAANAAAGEVEDEDIAVVGLTQAQQAGIRNQRCPISGKDIGDLDDPVRDSKGYIYERIAIEGYLSQGRGRHISKRCPVAGANHMVAVADLQSAQMQVRAVRRRERLTQNQNENDEVMDL</sequence>
<evidence type="ECO:0000313" key="7">
    <source>
        <dbReference type="EMBL" id="CAE0194808.1"/>
    </source>
</evidence>
<reference evidence="7" key="1">
    <citation type="submission" date="2021-01" db="EMBL/GenBank/DDBJ databases">
        <authorList>
            <person name="Corre E."/>
            <person name="Pelletier E."/>
            <person name="Niang G."/>
            <person name="Scheremetjew M."/>
            <person name="Finn R."/>
            <person name="Kale V."/>
            <person name="Holt S."/>
            <person name="Cochrane G."/>
            <person name="Meng A."/>
            <person name="Brown T."/>
            <person name="Cohen L."/>
        </authorList>
    </citation>
    <scope>NUCLEOTIDE SEQUENCE</scope>
    <source>
        <strain evidence="7">RCC1871</strain>
    </source>
</reference>
<evidence type="ECO:0008006" key="10">
    <source>
        <dbReference type="Google" id="ProtNLM"/>
    </source>
</evidence>
<dbReference type="PANTHER" id="PTHR21330:SF1">
    <property type="entry name" value="E3 SUMO-PROTEIN LIGASE NSE2"/>
    <property type="match status" value="1"/>
</dbReference>
<keyword evidence="4" id="KW-0833">Ubl conjugation pathway</keyword>
<feature type="region of interest" description="Disordered" evidence="6">
    <location>
        <begin position="1"/>
        <end position="25"/>
    </location>
</feature>
<evidence type="ECO:0000313" key="9">
    <source>
        <dbReference type="Proteomes" id="UP001472866"/>
    </source>
</evidence>
<comment type="pathway">
    <text evidence="2">Protein modification; protein sumoylation.</text>
</comment>
<proteinExistence type="predicted"/>
<keyword evidence="9" id="KW-1185">Reference proteome</keyword>
<dbReference type="InterPro" id="IPR013083">
    <property type="entry name" value="Znf_RING/FYVE/PHD"/>
</dbReference>
<evidence type="ECO:0000256" key="5">
    <source>
        <dbReference type="ARBA" id="ARBA00023242"/>
    </source>
</evidence>
<dbReference type="GO" id="GO:0000724">
    <property type="term" value="P:double-strand break repair via homologous recombination"/>
    <property type="evidence" value="ECO:0007669"/>
    <property type="project" value="InterPro"/>
</dbReference>
<gene>
    <name evidence="7" type="ORF">CROS1456_LOCUS7899</name>
    <name evidence="8" type="ORF">HKI87_15g80490</name>
</gene>
<protein>
    <recommendedName>
        <fullName evidence="10">SP-RING-type domain-containing protein</fullName>
    </recommendedName>
</protein>
<evidence type="ECO:0000256" key="6">
    <source>
        <dbReference type="SAM" id="MobiDB-lite"/>
    </source>
</evidence>
<dbReference type="EMBL" id="HBHZ01010270">
    <property type="protein sequence ID" value="CAE0194808.1"/>
    <property type="molecule type" value="Transcribed_RNA"/>
</dbReference>
<organism evidence="7">
    <name type="scientific">Chloropicon roscoffensis</name>
    <dbReference type="NCBI Taxonomy" id="1461544"/>
    <lineage>
        <taxon>Eukaryota</taxon>
        <taxon>Viridiplantae</taxon>
        <taxon>Chlorophyta</taxon>
        <taxon>Chloropicophyceae</taxon>
        <taxon>Chloropicales</taxon>
        <taxon>Chloropicaceae</taxon>
        <taxon>Chloropicon</taxon>
    </lineage>
</organism>
<evidence type="ECO:0000256" key="4">
    <source>
        <dbReference type="ARBA" id="ARBA00022786"/>
    </source>
</evidence>
<evidence type="ECO:0000313" key="8">
    <source>
        <dbReference type="EMBL" id="WZN66482.1"/>
    </source>
</evidence>
<reference evidence="8 9" key="2">
    <citation type="submission" date="2024-03" db="EMBL/GenBank/DDBJ databases">
        <title>Complete genome sequence of the green alga Chloropicon roscoffensis RCC1871.</title>
        <authorList>
            <person name="Lemieux C."/>
            <person name="Pombert J.-F."/>
            <person name="Otis C."/>
            <person name="Turmel M."/>
        </authorList>
    </citation>
    <scope>NUCLEOTIDE SEQUENCE [LARGE SCALE GENOMIC DNA]</scope>
    <source>
        <strain evidence="8 9">RCC1871</strain>
    </source>
</reference>
<keyword evidence="5" id="KW-0539">Nucleus</keyword>
<evidence type="ECO:0000256" key="3">
    <source>
        <dbReference type="ARBA" id="ARBA00022679"/>
    </source>
</evidence>
<accession>A0A7S3CFN4</accession>
<dbReference type="InterPro" id="IPR026846">
    <property type="entry name" value="Nse2(Mms21)"/>
</dbReference>
<dbReference type="GO" id="GO:0016925">
    <property type="term" value="P:protein sumoylation"/>
    <property type="evidence" value="ECO:0007669"/>
    <property type="project" value="UniProtKB-UniPathway"/>
</dbReference>
<comment type="subcellular location">
    <subcellularLocation>
        <location evidence="1">Nucleus</location>
    </subcellularLocation>
</comment>
<dbReference type="Proteomes" id="UP001472866">
    <property type="component" value="Chromosome 15"/>
</dbReference>
<dbReference type="GO" id="GO:0005634">
    <property type="term" value="C:nucleus"/>
    <property type="evidence" value="ECO:0007669"/>
    <property type="project" value="UniProtKB-SubCell"/>
</dbReference>
<dbReference type="AlphaFoldDB" id="A0A7S3CFN4"/>
<name>A0A7S3CFN4_9CHLO</name>
<dbReference type="Gene3D" id="3.30.40.10">
    <property type="entry name" value="Zinc/RING finger domain, C3HC4 (zinc finger)"/>
    <property type="match status" value="1"/>
</dbReference>
<dbReference type="GO" id="GO:0030915">
    <property type="term" value="C:Smc5-Smc6 complex"/>
    <property type="evidence" value="ECO:0007669"/>
    <property type="project" value="InterPro"/>
</dbReference>